<protein>
    <recommendedName>
        <fullName evidence="4">Phenyloxazoline synthase MbtB</fullName>
    </recommendedName>
    <alternativeName>
        <fullName evidence="10">Mycobactin synthetase protein B</fullName>
    </alternativeName>
</protein>
<dbReference type="FunFam" id="3.30.559.10:FF:000023">
    <property type="entry name" value="Non-ribosomal peptide synthetase"/>
    <property type="match status" value="1"/>
</dbReference>
<dbReference type="PROSITE" id="PS00012">
    <property type="entry name" value="PHOSPHOPANTETHEINE"/>
    <property type="match status" value="1"/>
</dbReference>
<dbReference type="Pfam" id="PF00550">
    <property type="entry name" value="PP-binding"/>
    <property type="match status" value="2"/>
</dbReference>
<dbReference type="GO" id="GO:0043041">
    <property type="term" value="P:amino acid activation for nonribosomal peptide biosynthetic process"/>
    <property type="evidence" value="ECO:0007669"/>
    <property type="project" value="TreeGrafter"/>
</dbReference>
<dbReference type="InterPro" id="IPR023213">
    <property type="entry name" value="CAT-like_dom_sf"/>
</dbReference>
<dbReference type="InterPro" id="IPR029479">
    <property type="entry name" value="Nitroreductase"/>
</dbReference>
<evidence type="ECO:0000256" key="1">
    <source>
        <dbReference type="ARBA" id="ARBA00001957"/>
    </source>
</evidence>
<reference evidence="13" key="2">
    <citation type="submission" date="2024-06" db="EMBL/GenBank/DDBJ databases">
        <title>Micromonospora mangrovi CCTCC AA 2012012 genome sequences.</title>
        <authorList>
            <person name="Gao J."/>
        </authorList>
    </citation>
    <scope>NUCLEOTIDE SEQUENCE</scope>
    <source>
        <strain evidence="13">CCTCC AA 2012012</strain>
    </source>
</reference>
<dbReference type="Gene3D" id="3.40.109.10">
    <property type="entry name" value="NADH Oxidase"/>
    <property type="match status" value="1"/>
</dbReference>
<evidence type="ECO:0000256" key="5">
    <source>
        <dbReference type="ARBA" id="ARBA00022450"/>
    </source>
</evidence>
<comment type="similarity">
    <text evidence="3">Belongs to the ATP-dependent AMP-binding enzyme family. MbtB subfamily.</text>
</comment>
<dbReference type="SUPFAM" id="SSF52777">
    <property type="entry name" value="CoA-dependent acyltransferases"/>
    <property type="match status" value="2"/>
</dbReference>
<dbReference type="Pfam" id="PF00668">
    <property type="entry name" value="Condensation"/>
    <property type="match status" value="1"/>
</dbReference>
<dbReference type="GO" id="GO:0016874">
    <property type="term" value="F:ligase activity"/>
    <property type="evidence" value="ECO:0007669"/>
    <property type="project" value="UniProtKB-KW"/>
</dbReference>
<dbReference type="NCBIfam" id="TIGR01733">
    <property type="entry name" value="AA-adenyl-dom"/>
    <property type="match status" value="1"/>
</dbReference>
<accession>A0AAU7MDN7</accession>
<dbReference type="InterPro" id="IPR020845">
    <property type="entry name" value="AMP-binding_CS"/>
</dbReference>
<evidence type="ECO:0000256" key="4">
    <source>
        <dbReference type="ARBA" id="ARBA00016743"/>
    </source>
</evidence>
<dbReference type="InterPro" id="IPR000873">
    <property type="entry name" value="AMP-dep_synth/lig_dom"/>
</dbReference>
<dbReference type="InterPro" id="IPR045851">
    <property type="entry name" value="AMP-bd_C_sf"/>
</dbReference>
<comment type="pathway">
    <text evidence="2">Siderophore biosynthesis; mycobactin biosynthesis.</text>
</comment>
<dbReference type="GO" id="GO:0071766">
    <property type="term" value="P:Actinobacterium-type cell wall biogenesis"/>
    <property type="evidence" value="ECO:0007669"/>
    <property type="project" value="UniProtKB-ARBA"/>
</dbReference>
<dbReference type="InterPro" id="IPR036736">
    <property type="entry name" value="ACP-like_sf"/>
</dbReference>
<dbReference type="InterPro" id="IPR025110">
    <property type="entry name" value="AMP-bd_C"/>
</dbReference>
<dbReference type="InterPro" id="IPR009081">
    <property type="entry name" value="PP-bd_ACP"/>
</dbReference>
<dbReference type="GO" id="GO:0044550">
    <property type="term" value="P:secondary metabolite biosynthetic process"/>
    <property type="evidence" value="ECO:0007669"/>
    <property type="project" value="TreeGrafter"/>
</dbReference>
<dbReference type="Gene3D" id="1.10.1200.10">
    <property type="entry name" value="ACP-like"/>
    <property type="match status" value="2"/>
</dbReference>
<dbReference type="RefSeq" id="WP_350936412.1">
    <property type="nucleotide sequence ID" value="NZ_CP157762.1"/>
</dbReference>
<dbReference type="EMBL" id="CP157762">
    <property type="protein sequence ID" value="XBP95522.1"/>
    <property type="molecule type" value="Genomic_DNA"/>
</dbReference>
<dbReference type="Pfam" id="PF13193">
    <property type="entry name" value="AMP-binding_C"/>
    <property type="match status" value="1"/>
</dbReference>
<dbReference type="InterPro" id="IPR006162">
    <property type="entry name" value="Ppantetheine_attach_site"/>
</dbReference>
<dbReference type="SUPFAM" id="SSF47336">
    <property type="entry name" value="ACP-like"/>
    <property type="match status" value="2"/>
</dbReference>
<dbReference type="PANTHER" id="PTHR45527:SF10">
    <property type="entry name" value="PYOCHELIN SYNTHASE PCHF"/>
    <property type="match status" value="1"/>
</dbReference>
<evidence type="ECO:0000256" key="9">
    <source>
        <dbReference type="ARBA" id="ARBA00023098"/>
    </source>
</evidence>
<evidence type="ECO:0000256" key="6">
    <source>
        <dbReference type="ARBA" id="ARBA00022553"/>
    </source>
</evidence>
<dbReference type="InterPro" id="IPR057737">
    <property type="entry name" value="Condensation_MtbB-like"/>
</dbReference>
<proteinExistence type="inferred from homology"/>
<evidence type="ECO:0000256" key="3">
    <source>
        <dbReference type="ARBA" id="ARBA00007380"/>
    </source>
</evidence>
<keyword evidence="8" id="KW-0276">Fatty acid metabolism</keyword>
<dbReference type="FunFam" id="3.40.50.12780:FF:000012">
    <property type="entry name" value="Non-ribosomal peptide synthetase"/>
    <property type="match status" value="1"/>
</dbReference>
<keyword evidence="6" id="KW-0597">Phosphoprotein</keyword>
<dbReference type="Gene3D" id="3.40.50.12780">
    <property type="entry name" value="N-terminal domain of ligase-like"/>
    <property type="match status" value="1"/>
</dbReference>
<dbReference type="Gene3D" id="3.40.50.980">
    <property type="match status" value="2"/>
</dbReference>
<dbReference type="PROSITE" id="PS50075">
    <property type="entry name" value="CARRIER"/>
    <property type="match status" value="1"/>
</dbReference>
<feature type="domain" description="Carrier" evidence="11">
    <location>
        <begin position="1941"/>
        <end position="2016"/>
    </location>
</feature>
<organism evidence="12">
    <name type="scientific">Micromonospora sp. CCTCC AA 2012012</name>
    <dbReference type="NCBI Taxonomy" id="3111921"/>
    <lineage>
        <taxon>Bacteria</taxon>
        <taxon>Bacillati</taxon>
        <taxon>Actinomycetota</taxon>
        <taxon>Actinomycetes</taxon>
        <taxon>Micromonosporales</taxon>
        <taxon>Micromonosporaceae</taxon>
        <taxon>Micromonospora</taxon>
    </lineage>
</organism>
<gene>
    <name evidence="13" type="ORF">ABUL08_09090</name>
    <name evidence="12" type="ORF">VK199_09045</name>
</gene>
<dbReference type="InterPro" id="IPR000415">
    <property type="entry name" value="Nitroreductase-like"/>
</dbReference>
<dbReference type="FunFam" id="3.40.50.12780:FF:000013">
    <property type="entry name" value="Long-chain-fatty-acid--AMP ligase FadD32"/>
    <property type="match status" value="1"/>
</dbReference>
<dbReference type="GO" id="GO:0031177">
    <property type="term" value="F:phosphopantetheine binding"/>
    <property type="evidence" value="ECO:0007669"/>
    <property type="project" value="InterPro"/>
</dbReference>
<dbReference type="Gene3D" id="3.30.559.30">
    <property type="entry name" value="Nonribosomal peptide synthetase, condensation domain"/>
    <property type="match status" value="1"/>
</dbReference>
<dbReference type="SMART" id="SM00823">
    <property type="entry name" value="PKS_PP"/>
    <property type="match status" value="2"/>
</dbReference>
<dbReference type="GO" id="GO:0008610">
    <property type="term" value="P:lipid biosynthetic process"/>
    <property type="evidence" value="ECO:0007669"/>
    <property type="project" value="InterPro"/>
</dbReference>
<dbReference type="InterPro" id="IPR042099">
    <property type="entry name" value="ANL_N_sf"/>
</dbReference>
<reference evidence="12" key="1">
    <citation type="submission" date="2024-01" db="EMBL/GenBank/DDBJ databases">
        <title>The genome sequence of Micromonospora mangrovi CCTCC AA 2012012.</title>
        <authorList>
            <person name="Gao J."/>
        </authorList>
    </citation>
    <scope>NUCLEOTIDE SEQUENCE</scope>
    <source>
        <strain evidence="12">CCTCC AA 2012012</strain>
    </source>
</reference>
<dbReference type="GO" id="GO:0006631">
    <property type="term" value="P:fatty acid metabolic process"/>
    <property type="evidence" value="ECO:0007669"/>
    <property type="project" value="UniProtKB-KW"/>
</dbReference>
<dbReference type="PROSITE" id="PS00455">
    <property type="entry name" value="AMP_BINDING"/>
    <property type="match status" value="2"/>
</dbReference>
<dbReference type="GO" id="GO:0016491">
    <property type="term" value="F:oxidoreductase activity"/>
    <property type="evidence" value="ECO:0007669"/>
    <property type="project" value="InterPro"/>
</dbReference>
<evidence type="ECO:0000259" key="11">
    <source>
        <dbReference type="PROSITE" id="PS50075"/>
    </source>
</evidence>
<dbReference type="Gene3D" id="3.30.300.30">
    <property type="match status" value="2"/>
</dbReference>
<dbReference type="FunFam" id="3.30.559.30:FF:000006">
    <property type="entry name" value="Yersiniabactin polyketide/non-ribosomal peptide synthetase"/>
    <property type="match status" value="1"/>
</dbReference>
<keyword evidence="7" id="KW-0436">Ligase</keyword>
<dbReference type="CDD" id="cd19535">
    <property type="entry name" value="Cyc_NRPS"/>
    <property type="match status" value="1"/>
</dbReference>
<dbReference type="Gene3D" id="3.30.559.10">
    <property type="entry name" value="Chloramphenicol acetyltransferase-like domain"/>
    <property type="match status" value="1"/>
</dbReference>
<name>A0AAU7MDN7_9ACTN</name>
<dbReference type="PANTHER" id="PTHR45527">
    <property type="entry name" value="NONRIBOSOMAL PEPTIDE SYNTHETASE"/>
    <property type="match status" value="1"/>
</dbReference>
<dbReference type="InterPro" id="IPR040097">
    <property type="entry name" value="FAAL/FAAC"/>
</dbReference>
<evidence type="ECO:0000256" key="8">
    <source>
        <dbReference type="ARBA" id="ARBA00022832"/>
    </source>
</evidence>
<evidence type="ECO:0000256" key="10">
    <source>
        <dbReference type="ARBA" id="ARBA00033440"/>
    </source>
</evidence>
<comment type="cofactor">
    <cofactor evidence="1">
        <name>pantetheine 4'-phosphate</name>
        <dbReference type="ChEBI" id="CHEBI:47942"/>
    </cofactor>
</comment>
<evidence type="ECO:0000313" key="13">
    <source>
        <dbReference type="EMBL" id="XCH76225.1"/>
    </source>
</evidence>
<evidence type="ECO:0000313" key="12">
    <source>
        <dbReference type="EMBL" id="XBP95522.1"/>
    </source>
</evidence>
<dbReference type="CDD" id="cd02142">
    <property type="entry name" value="McbC_SagB-like_oxidoreductase"/>
    <property type="match status" value="1"/>
</dbReference>
<dbReference type="Pfam" id="PF00501">
    <property type="entry name" value="AMP-binding"/>
    <property type="match status" value="2"/>
</dbReference>
<dbReference type="GO" id="GO:0005737">
    <property type="term" value="C:cytoplasm"/>
    <property type="evidence" value="ECO:0007669"/>
    <property type="project" value="TreeGrafter"/>
</dbReference>
<dbReference type="SUPFAM" id="SSF55469">
    <property type="entry name" value="FMN-dependent nitroreductase-like"/>
    <property type="match status" value="1"/>
</dbReference>
<evidence type="ECO:0000256" key="7">
    <source>
        <dbReference type="ARBA" id="ARBA00022598"/>
    </source>
</evidence>
<dbReference type="SUPFAM" id="SSF56801">
    <property type="entry name" value="Acetyl-CoA synthetase-like"/>
    <property type="match status" value="2"/>
</dbReference>
<dbReference type="Pfam" id="PF00881">
    <property type="entry name" value="Nitroreductase"/>
    <property type="match status" value="1"/>
</dbReference>
<dbReference type="InterPro" id="IPR010071">
    <property type="entry name" value="AA_adenyl_dom"/>
</dbReference>
<keyword evidence="9" id="KW-0443">Lipid metabolism</keyword>
<sequence>MTDLAIDGGIRATTLLDILRANAATDPDAVAFAQLSFPAGTDTSDGRGVVRELTRGAYDRRSAALAAALAPRLAPAARVLVLLAPGLDFLVGLTGVLYAGGVAVACPPPVDGAGDPRTERAVQIAGNAEVSAVVTTAALIDRLGELRDRLGPDVPWLAVDGLDESAADGWTPPELTGDDLALLQYTSGSTGAPKGVMVSHRNLLHQIDQTVALAGLPAGANVVSWISPYHALGVAGHLLLSQYLGGRAVFLTPEDFVADPLRWLRAISDTPGPVFGCAPNFAFERCLSQIPAERRAGLDLSGWHTTFNAAERVRASTIARFTEAFGPHGFRPETMGPGFGMTEAMLFLTGRHADPEPLVLHVEAAELERGRVVPADAGERSLTLVGVGPAGPHCEILVVDPQTRQVVADDRVGELWVRGEVVCQGYWQRPELSEETFGARLADGTGPFLRTGDLGFRHDGDLVLCGRLKEMIIIRGRNLYPQDVELTCERVHPALAGAPAAAFAVDHDGEERLVVVQSVPDTTGVDLDDLAGRLRAAVTDDHEVETYEVLLVGPDGVAKTVSGKVQRGACRDRYLAGELRPLARAGRPTAVAPAGPQPAAAPMRDMLLALDEALRSPVLVAELRRRLAALLGTSADRIATDLPLAGLGLESLRAIELRRDLERDLGVGIPIAEFMRGTVTALAGLVTGQLDAAPGGRDIAWRPVVADPEHRHEPFPLTEQQYAYFVGRSAGYDLGEVSIHIYVEVDATDLDLDRLTRALNRLVARQEMLRAVVRSDGTQRILPADEVPPIGIALADLSELDPAERDDRLAATRDELSHQVLPMDHWPMFEVRASRLPGGVTRVHVSLDLLVADVASVRLFFLEWGDHYADPDAHPEPLPVSFRDYVLALDQVTDSEAYRRSRDYWLARVPDLPPGPDLPLVAGTDRRGRRRRSHLLDAGKWTRLRARAARRGVTPSVVQLAAFAEVLGRWSRTGRFTVNVPLFNRMPLHPRIDDVIGDFTAVTLLEIDVTPRDGLGGLAERIQRQLWQDLEHRYFSGVEVMRELSRQRGVRPGTFATVVFASAREQGRDQEGAQGALGAAWLGDTVSVISQTPQVLFDHQVYEDHGALSYHWDVIEDLFPDAMLDDLFTAYTALLERLAASDDAWAPGASDPLPAAQRELVAAANATTAEIPDELLFTAIGRQAAAHPDRTAVVAADATLTYGQLWRRATALGRTLRADGVRPNQLVAVAADKSAAQLVAALGVQLAGGAYLPVDPDLPPARQDHQLRRAEVTIVLVRAGGPDRDDWPDGVRVLPVDATADPDGEVTDLAPAQRPEDLAYVLFTSGSTGVPKGVMLSHRATLTTVAQVRERVGLGPDDVALGLSALSFDLSVWDVFGVLGAGATLVLPEPAAARDPGRWLELMDTHGVTCWNSVPALARMLVEHAAGGHPGLARLRLMWLSGDWIPVTLPDQVRALAPDVRFVASGGPTETAIWCVAHDVDRVDPEWESIPYGRPLANHRIHVLNDRMQPCPVGVPGEMFIGGPGLADGYWRDPELTDAAFVTHPETGERLYRSGDLGRWLPDGTLQILGRTDFQVKIGGFRIEPGEIEATLARHPRVREAAVLAAGPDRHRRRLVAFVVPDGTDAAPAGTDLDPKVAEKRVLGDVEADPVRRVEFTLARRGLRTDLTGTPVDLPSDLDGGAADAVWARRSSRRAFADRPVPLTGLARLLESLRSRDGEVLPKYRYASAGALYPVQTYVHVRPGRVDGLAGGSYYHDPVAHRLVPVRLDADLDRAAHFCTNQPTYDGSAFEIFLVGRMSAVAPLYGTRALHFCLLEAGEMTQLLDEAAPGLDLGLCQLGLIADEPAVRDLLALADDDQVLHSLLGGVLDPTPQAGTGGGSLPERLCAYAAETLPHYMVPATVVTVDRLPLTARGKVDRSALERLADSAAETGRTGGAAYAAPTSQVERTATEVFRRVLGVDRIGVDDRFFDLGADSVTIVKVYRELCAALGRTFPLMHMFEHPTIRRLAAGLDGGGGSDGDAVDAAFSRAAARRGRRAGRPAEVSR</sequence>
<dbReference type="CDD" id="cd05931">
    <property type="entry name" value="FAAL"/>
    <property type="match status" value="1"/>
</dbReference>
<dbReference type="InterPro" id="IPR001242">
    <property type="entry name" value="Condensation_dom"/>
</dbReference>
<dbReference type="Gene3D" id="2.30.38.10">
    <property type="entry name" value="Luciferase, Domain 3"/>
    <property type="match status" value="1"/>
</dbReference>
<dbReference type="InterPro" id="IPR020806">
    <property type="entry name" value="PKS_PP-bd"/>
</dbReference>
<keyword evidence="5" id="KW-0596">Phosphopantetheine</keyword>
<evidence type="ECO:0000256" key="2">
    <source>
        <dbReference type="ARBA" id="ARBA00005102"/>
    </source>
</evidence>
<dbReference type="EMBL" id="CP159342">
    <property type="protein sequence ID" value="XCH76225.1"/>
    <property type="molecule type" value="Genomic_DNA"/>
</dbReference>